<dbReference type="GO" id="GO:0005886">
    <property type="term" value="C:plasma membrane"/>
    <property type="evidence" value="ECO:0007669"/>
    <property type="project" value="TreeGrafter"/>
</dbReference>
<dbReference type="GO" id="GO:0015137">
    <property type="term" value="F:citrate transmembrane transporter activity"/>
    <property type="evidence" value="ECO:0007669"/>
    <property type="project" value="TreeGrafter"/>
</dbReference>
<sequence length="404" mass="45245">MEFVKNNRRAELQPIVESVQERIPLNPVISESESVLKKDGLISVFNSLQSSDPSEVFNKGEYKLAKGLLIGIALAANIGGIGTIIGNTSNLVLMGQIREIFPRADTGINFISWMVFAVPIVIICTLAAWLTLVVIYLRKGPKGGLIIRAKMLEKYNELPSLTFAEGSVSICFLLLFLLWITRDLQFIKGFSAYFKKGYVTDATSAMLITVLLFALPEKRPNFSEMRRNKAEKKASQSLLDWKTVQAKFPWSVVLLLGGGFAMAAGVQESNLSYKIGEVLEHLQIFPTNIIMMICIFITVFITNICSNTVTASIFIPIFAGLAKSLEIHPMYLMIPVTIASSLAFTLPLINIINKSLAKKIRRFLNIKRSYLFELNRFPLWAYTPTELILHNQTFFDLFINATNI</sequence>
<evidence type="ECO:0000256" key="1">
    <source>
        <dbReference type="ARBA" id="ARBA00004141"/>
    </source>
</evidence>
<comment type="similarity">
    <text evidence="2">Belongs to the SLC13A/DASS transporter (TC 2.A.47) family. NADC subfamily.</text>
</comment>
<feature type="transmembrane region" description="Helical" evidence="6">
    <location>
        <begin position="330"/>
        <end position="352"/>
    </location>
</feature>
<feature type="transmembrane region" description="Helical" evidence="6">
    <location>
        <begin position="289"/>
        <end position="318"/>
    </location>
</feature>
<feature type="transmembrane region" description="Helical" evidence="6">
    <location>
        <begin position="110"/>
        <end position="137"/>
    </location>
</feature>
<reference evidence="7 9" key="2">
    <citation type="submission" date="2018-11" db="EMBL/GenBank/DDBJ databases">
        <authorList>
            <consortium name="Pathogen Informatics"/>
        </authorList>
    </citation>
    <scope>NUCLEOTIDE SEQUENCE [LARGE SCALE GENOMIC DNA]</scope>
</reference>
<reference evidence="10" key="1">
    <citation type="submission" date="2017-02" db="UniProtKB">
        <authorList>
            <consortium name="WormBaseParasite"/>
        </authorList>
    </citation>
    <scope>IDENTIFICATION</scope>
</reference>
<dbReference type="PANTHER" id="PTHR10283:SF82">
    <property type="entry name" value="SOLUTE CARRIER FAMILY 13 MEMBER 2"/>
    <property type="match status" value="1"/>
</dbReference>
<dbReference type="GO" id="GO:0015141">
    <property type="term" value="F:succinate transmembrane transporter activity"/>
    <property type="evidence" value="ECO:0007669"/>
    <property type="project" value="TreeGrafter"/>
</dbReference>
<dbReference type="Proteomes" id="UP000038040">
    <property type="component" value="Unplaced"/>
</dbReference>
<dbReference type="InterPro" id="IPR001898">
    <property type="entry name" value="SLC13A/DASS"/>
</dbReference>
<dbReference type="Pfam" id="PF00939">
    <property type="entry name" value="Na_sulph_symp"/>
    <property type="match status" value="1"/>
</dbReference>
<protein>
    <submittedName>
        <fullName evidence="10">CitMHS domain-containing protein</fullName>
    </submittedName>
</protein>
<organism evidence="8 10">
    <name type="scientific">Dracunculus medinensis</name>
    <name type="common">Guinea worm</name>
    <dbReference type="NCBI Taxonomy" id="318479"/>
    <lineage>
        <taxon>Eukaryota</taxon>
        <taxon>Metazoa</taxon>
        <taxon>Ecdysozoa</taxon>
        <taxon>Nematoda</taxon>
        <taxon>Chromadorea</taxon>
        <taxon>Rhabditida</taxon>
        <taxon>Spirurina</taxon>
        <taxon>Dracunculoidea</taxon>
        <taxon>Dracunculidae</taxon>
        <taxon>Dracunculus</taxon>
    </lineage>
</organism>
<evidence type="ECO:0000256" key="2">
    <source>
        <dbReference type="ARBA" id="ARBA00006772"/>
    </source>
</evidence>
<keyword evidence="9" id="KW-1185">Reference proteome</keyword>
<evidence type="ECO:0000313" key="7">
    <source>
        <dbReference type="EMBL" id="VDN52687.1"/>
    </source>
</evidence>
<dbReference type="AlphaFoldDB" id="A0A0N4ULT1"/>
<keyword evidence="3 6" id="KW-0812">Transmembrane</keyword>
<dbReference type="WBParaSite" id="DME_0000876901-mRNA-1">
    <property type="protein sequence ID" value="DME_0000876901-mRNA-1"/>
    <property type="gene ID" value="DME_0000876901"/>
</dbReference>
<evidence type="ECO:0000256" key="4">
    <source>
        <dbReference type="ARBA" id="ARBA00022989"/>
    </source>
</evidence>
<dbReference type="EMBL" id="UYYG01000073">
    <property type="protein sequence ID" value="VDN52687.1"/>
    <property type="molecule type" value="Genomic_DNA"/>
</dbReference>
<dbReference type="STRING" id="318479.A0A0N4ULT1"/>
<accession>A0A0N4ULT1</accession>
<name>A0A0N4ULT1_DRAME</name>
<gene>
    <name evidence="7" type="ORF">DME_LOCUS2660</name>
</gene>
<keyword evidence="5 6" id="KW-0472">Membrane</keyword>
<evidence type="ECO:0000256" key="5">
    <source>
        <dbReference type="ARBA" id="ARBA00023136"/>
    </source>
</evidence>
<dbReference type="OrthoDB" id="6493944at2759"/>
<feature type="transmembrane region" description="Helical" evidence="6">
    <location>
        <begin position="158"/>
        <end position="178"/>
    </location>
</feature>
<comment type="subcellular location">
    <subcellularLocation>
        <location evidence="1">Membrane</location>
        <topology evidence="1">Multi-pass membrane protein</topology>
    </subcellularLocation>
</comment>
<evidence type="ECO:0000313" key="10">
    <source>
        <dbReference type="WBParaSite" id="DME_0000876901-mRNA-1"/>
    </source>
</evidence>
<keyword evidence="4 6" id="KW-1133">Transmembrane helix</keyword>
<dbReference type="Proteomes" id="UP000274756">
    <property type="component" value="Unassembled WGS sequence"/>
</dbReference>
<evidence type="ECO:0000256" key="3">
    <source>
        <dbReference type="ARBA" id="ARBA00022692"/>
    </source>
</evidence>
<dbReference type="PANTHER" id="PTHR10283">
    <property type="entry name" value="SOLUTE CARRIER FAMILY 13 MEMBER"/>
    <property type="match status" value="1"/>
</dbReference>
<evidence type="ECO:0000313" key="9">
    <source>
        <dbReference type="Proteomes" id="UP000274756"/>
    </source>
</evidence>
<proteinExistence type="inferred from homology"/>
<feature type="transmembrane region" description="Helical" evidence="6">
    <location>
        <begin position="198"/>
        <end position="216"/>
    </location>
</feature>
<evidence type="ECO:0000256" key="6">
    <source>
        <dbReference type="SAM" id="Phobius"/>
    </source>
</evidence>
<feature type="transmembrane region" description="Helical" evidence="6">
    <location>
        <begin position="67"/>
        <end position="85"/>
    </location>
</feature>
<evidence type="ECO:0000313" key="8">
    <source>
        <dbReference type="Proteomes" id="UP000038040"/>
    </source>
</evidence>